<dbReference type="RefSeq" id="WP_204517380.1">
    <property type="nucleotide sequence ID" value="NZ_BAABIN010000038.1"/>
</dbReference>
<gene>
    <name evidence="1" type="ORF">JOD01_001257</name>
</gene>
<comment type="caution">
    <text evidence="1">The sequence shown here is derived from an EMBL/GenBank/DDBJ whole genome shotgun (WGS) entry which is preliminary data.</text>
</comment>
<name>A0A938XTA7_9BACL</name>
<reference evidence="1" key="1">
    <citation type="submission" date="2021-01" db="EMBL/GenBank/DDBJ databases">
        <title>Genomic Encyclopedia of Type Strains, Phase IV (KMG-IV): sequencing the most valuable type-strain genomes for metagenomic binning, comparative biology and taxonomic classification.</title>
        <authorList>
            <person name="Goeker M."/>
        </authorList>
    </citation>
    <scope>NUCLEOTIDE SEQUENCE</scope>
    <source>
        <strain evidence="1">DSM 25523</strain>
    </source>
</reference>
<organism evidence="1 2">
    <name type="scientific">Brevibacillus fulvus</name>
    <dbReference type="NCBI Taxonomy" id="1125967"/>
    <lineage>
        <taxon>Bacteria</taxon>
        <taxon>Bacillati</taxon>
        <taxon>Bacillota</taxon>
        <taxon>Bacilli</taxon>
        <taxon>Bacillales</taxon>
        <taxon>Paenibacillaceae</taxon>
        <taxon>Brevibacillus</taxon>
    </lineage>
</organism>
<dbReference type="AlphaFoldDB" id="A0A938XTA7"/>
<protein>
    <submittedName>
        <fullName evidence="1">Uncharacterized protein</fullName>
    </submittedName>
</protein>
<keyword evidence="2" id="KW-1185">Reference proteome</keyword>
<evidence type="ECO:0000313" key="2">
    <source>
        <dbReference type="Proteomes" id="UP000717624"/>
    </source>
</evidence>
<sequence>MKEKCYPPHSLAEKLIRQSPPDWRFPDQYGLSERALDCRQLAISEVLKWQGETEVIPLFLNPFDCSAHRLVLRRSEPNLQRGWRIVPYSTPSVRDFRPLIRSLLDEKGYALIFYKAFYMPFHSYYGIHDVVHWSLVVDSDEEQLTLVDSSGTDAYFSGYVGKIPWRLFLEASAMGGAAGAATILRPNGTQASWPEEFHQIVNASLAAMLEQGGLAQLAEFIIELEQTSTGRVVKELERLEFDLHYYRRLRELWKVAAEQRAIPAVYLREAWMEELQMLCRAWSLVVGLLMKWKRQPERDYHQKLVNYLWQTYANEQRFFAELGKLAGGIR</sequence>
<dbReference type="Proteomes" id="UP000717624">
    <property type="component" value="Unassembled WGS sequence"/>
</dbReference>
<dbReference type="EMBL" id="JAFBEB010000003">
    <property type="protein sequence ID" value="MBM7589657.1"/>
    <property type="molecule type" value="Genomic_DNA"/>
</dbReference>
<proteinExistence type="predicted"/>
<evidence type="ECO:0000313" key="1">
    <source>
        <dbReference type="EMBL" id="MBM7589657.1"/>
    </source>
</evidence>
<accession>A0A938XTA7</accession>